<organism evidence="7 8">
    <name type="scientific">Arthrobacter gandavensis</name>
    <dbReference type="NCBI Taxonomy" id="169960"/>
    <lineage>
        <taxon>Bacteria</taxon>
        <taxon>Bacillati</taxon>
        <taxon>Actinomycetota</taxon>
        <taxon>Actinomycetes</taxon>
        <taxon>Micrococcales</taxon>
        <taxon>Micrococcaceae</taxon>
        <taxon>Arthrobacter</taxon>
    </lineage>
</organism>
<evidence type="ECO:0008006" key="9">
    <source>
        <dbReference type="Google" id="ProtNLM"/>
    </source>
</evidence>
<dbReference type="CDD" id="cd06412">
    <property type="entry name" value="GH25_CH-type"/>
    <property type="match status" value="1"/>
</dbReference>
<dbReference type="SMART" id="SM00641">
    <property type="entry name" value="Glyco_25"/>
    <property type="match status" value="1"/>
</dbReference>
<keyword evidence="4" id="KW-0326">Glycosidase</keyword>
<evidence type="ECO:0000256" key="6">
    <source>
        <dbReference type="SAM" id="SignalP"/>
    </source>
</evidence>
<dbReference type="SUPFAM" id="SSF51445">
    <property type="entry name" value="(Trans)glycosidases"/>
    <property type="match status" value="1"/>
</dbReference>
<dbReference type="InterPro" id="IPR018077">
    <property type="entry name" value="Glyco_hydro_fam25_subgr"/>
</dbReference>
<evidence type="ECO:0000313" key="7">
    <source>
        <dbReference type="EMBL" id="GAA1913965.1"/>
    </source>
</evidence>
<evidence type="ECO:0000313" key="8">
    <source>
        <dbReference type="Proteomes" id="UP001500784"/>
    </source>
</evidence>
<feature type="chain" id="PRO_5045199100" description="Lysozyme" evidence="6">
    <location>
        <begin position="36"/>
        <end position="912"/>
    </location>
</feature>
<evidence type="ECO:0000256" key="5">
    <source>
        <dbReference type="SAM" id="MobiDB-lite"/>
    </source>
</evidence>
<name>A0ABN2P6Y7_9MICC</name>
<reference evidence="7 8" key="1">
    <citation type="journal article" date="2019" name="Int. J. Syst. Evol. Microbiol.">
        <title>The Global Catalogue of Microorganisms (GCM) 10K type strain sequencing project: providing services to taxonomists for standard genome sequencing and annotation.</title>
        <authorList>
            <consortium name="The Broad Institute Genomics Platform"/>
            <consortium name="The Broad Institute Genome Sequencing Center for Infectious Disease"/>
            <person name="Wu L."/>
            <person name="Ma J."/>
        </authorList>
    </citation>
    <scope>NUCLEOTIDE SEQUENCE [LARGE SCALE GENOMIC DNA]</scope>
    <source>
        <strain evidence="7 8">JCM 13316</strain>
    </source>
</reference>
<evidence type="ECO:0000256" key="1">
    <source>
        <dbReference type="ARBA" id="ARBA00010646"/>
    </source>
</evidence>
<dbReference type="Gene3D" id="3.20.20.80">
    <property type="entry name" value="Glycosidases"/>
    <property type="match status" value="1"/>
</dbReference>
<dbReference type="Pfam" id="PF13517">
    <property type="entry name" value="FG-GAP_3"/>
    <property type="match status" value="1"/>
</dbReference>
<dbReference type="PANTHER" id="PTHR34135:SF2">
    <property type="entry name" value="LYSOZYME"/>
    <property type="match status" value="1"/>
</dbReference>
<dbReference type="PROSITE" id="PS51904">
    <property type="entry name" value="GLYCOSYL_HYDROL_F25_2"/>
    <property type="match status" value="1"/>
</dbReference>
<dbReference type="PANTHER" id="PTHR34135">
    <property type="entry name" value="LYSOZYME"/>
    <property type="match status" value="1"/>
</dbReference>
<feature type="region of interest" description="Disordered" evidence="5">
    <location>
        <begin position="36"/>
        <end position="96"/>
    </location>
</feature>
<gene>
    <name evidence="7" type="ORF">GCM10009688_18580</name>
</gene>
<evidence type="ECO:0000256" key="2">
    <source>
        <dbReference type="ARBA" id="ARBA00022729"/>
    </source>
</evidence>
<keyword evidence="8" id="KW-1185">Reference proteome</keyword>
<evidence type="ECO:0000256" key="4">
    <source>
        <dbReference type="ARBA" id="ARBA00023295"/>
    </source>
</evidence>
<dbReference type="InterPro" id="IPR013517">
    <property type="entry name" value="FG-GAP"/>
</dbReference>
<dbReference type="Proteomes" id="UP001500784">
    <property type="component" value="Unassembled WGS sequence"/>
</dbReference>
<feature type="region of interest" description="Disordered" evidence="5">
    <location>
        <begin position="145"/>
        <end position="172"/>
    </location>
</feature>
<comment type="caution">
    <text evidence="7">The sequence shown here is derived from an EMBL/GenBank/DDBJ whole genome shotgun (WGS) entry which is preliminary data.</text>
</comment>
<accession>A0ABN2P6Y7</accession>
<dbReference type="Pfam" id="PF01183">
    <property type="entry name" value="Glyco_hydro_25"/>
    <property type="match status" value="1"/>
</dbReference>
<evidence type="ECO:0000256" key="3">
    <source>
        <dbReference type="ARBA" id="ARBA00022801"/>
    </source>
</evidence>
<dbReference type="SUPFAM" id="SSF69318">
    <property type="entry name" value="Integrin alpha N-terminal domain"/>
    <property type="match status" value="2"/>
</dbReference>
<dbReference type="InterPro" id="IPR017853">
    <property type="entry name" value="GH"/>
</dbReference>
<keyword evidence="2 6" id="KW-0732">Signal</keyword>
<protein>
    <recommendedName>
        <fullName evidence="9">Lysozyme</fullName>
    </recommendedName>
</protein>
<dbReference type="PROSITE" id="PS51318">
    <property type="entry name" value="TAT"/>
    <property type="match status" value="1"/>
</dbReference>
<dbReference type="EMBL" id="BAAALV010000002">
    <property type="protein sequence ID" value="GAA1913965.1"/>
    <property type="molecule type" value="Genomic_DNA"/>
</dbReference>
<dbReference type="InterPro" id="IPR006311">
    <property type="entry name" value="TAT_signal"/>
</dbReference>
<keyword evidence="3" id="KW-0378">Hydrolase</keyword>
<dbReference type="InterPro" id="IPR002053">
    <property type="entry name" value="Glyco_hydro_25"/>
</dbReference>
<feature type="compositionally biased region" description="Low complexity" evidence="5">
    <location>
        <begin position="148"/>
        <end position="161"/>
    </location>
</feature>
<dbReference type="InterPro" id="IPR028994">
    <property type="entry name" value="Integrin_alpha_N"/>
</dbReference>
<dbReference type="Gene3D" id="2.20.25.650">
    <property type="entry name" value="Tachylectin-2-like"/>
    <property type="match status" value="1"/>
</dbReference>
<sequence>MRTTGDPMTRTNFLLTLSGIALSVALPAGSLPAVAVTEDSAPSLRVDENTAPATGDVPTPTPSPLPQEGPGEGAEGLSGSDTPLPPATPADSIPETGSAEKDWLAELIGPLGAKLGQGLERLEETGNPQVPTLEEQVLEAKAEEMVSAGEAPAGPAAAAAENPGVPSARGAVHDSRTAYETAGISLASVVTLASTWRPAGIQGIDVSSHQFNVDWLGAWNQGARFAYVKATEATSYINPYYPQQYNGSHTVGMYRGAYHFAIPNVSSGAEQANYFVNNGGGWSADGRTLPPLLDIEYNPYSSLGNTCYNMSASQMVAWIADFSRTIKARTGRLPMIYTTTDWWRTCTGNSAAFHDHPLHIANYSTAGPGQMPAGWNTYNVWQYSSTGPFVGDSNVWNGSDAALYDFAVRQPQTPSIASAADVVAVGPDGTLLNYRAAGGARLHPPLAIGTQWSGMLSVHSTDWNADGVQDILAQTPAGNLNVYYGLAGGGFAGPVTVGQGWSQLRISVGSWGSSSRFPGIVASDSRGRGWFYPNTSGGVMASPPAALGSGFNGTLTTLMDFNGDGVQEVIQRLANGDLVSRARTASGAAAAPVTIGTGWQDAVGLRSISGFAGPGSIGILAEFSNGDLRYYGASGTGYWYSPITSGSGWGPYLLANTQALGTPPGPSISSASDIVAVNPNGDLLVYRAMLGGALQGPAKIGVGFHGVKSIHAMDWNRDGTMDIVVQWSKGTVDVYHGLAQGGFGGARNIGTAGWETMTVYPDPVVSQSGLPGLLARDTTGKLRRYTNPDGVSYLQGGTVIGEGWNGFKLVSLDWNGDGISDILAVNPSGNMAYYRRTASGSFAQAAPATVGTGWQDFATLRAGHDVTGAGTASVLGVDRRGSLYNYRVTGTGWWADVQILGTGWDGLLLAGN</sequence>
<feature type="signal peptide" evidence="6">
    <location>
        <begin position="1"/>
        <end position="35"/>
    </location>
</feature>
<comment type="similarity">
    <text evidence="1">Belongs to the glycosyl hydrolase 25 family.</text>
</comment>
<proteinExistence type="inferred from homology"/>